<feature type="transmembrane region" description="Helical" evidence="2">
    <location>
        <begin position="312"/>
        <end position="330"/>
    </location>
</feature>
<keyword evidence="2" id="KW-1133">Transmembrane helix</keyword>
<reference evidence="4" key="1">
    <citation type="submission" date="2021-03" db="EMBL/GenBank/DDBJ databases">
        <title>Chromosome level genome of the anhydrobiotic midge Polypedilum vanderplanki.</title>
        <authorList>
            <person name="Yoshida Y."/>
            <person name="Kikawada T."/>
            <person name="Gusev O."/>
        </authorList>
    </citation>
    <scope>NUCLEOTIDE SEQUENCE</scope>
    <source>
        <strain evidence="4">NIAS01</strain>
        <tissue evidence="4">Whole body or cell culture</tissue>
    </source>
</reference>
<feature type="transmembrane region" description="Helical" evidence="2">
    <location>
        <begin position="244"/>
        <end position="269"/>
    </location>
</feature>
<feature type="transmembrane region" description="Helical" evidence="2">
    <location>
        <begin position="281"/>
        <end position="300"/>
    </location>
</feature>
<evidence type="ECO:0000313" key="4">
    <source>
        <dbReference type="EMBL" id="KAG5677071.1"/>
    </source>
</evidence>
<dbReference type="Pfam" id="PF07690">
    <property type="entry name" value="MFS_1"/>
    <property type="match status" value="1"/>
</dbReference>
<evidence type="ECO:0000259" key="3">
    <source>
        <dbReference type="PROSITE" id="PS50850"/>
    </source>
</evidence>
<dbReference type="GO" id="GO:0008028">
    <property type="term" value="F:monocarboxylic acid transmembrane transporter activity"/>
    <property type="evidence" value="ECO:0007669"/>
    <property type="project" value="TreeGrafter"/>
</dbReference>
<feature type="transmembrane region" description="Helical" evidence="2">
    <location>
        <begin position="370"/>
        <end position="392"/>
    </location>
</feature>
<feature type="transmembrane region" description="Helical" evidence="2">
    <location>
        <begin position="12"/>
        <end position="38"/>
    </location>
</feature>
<dbReference type="PROSITE" id="PS50850">
    <property type="entry name" value="MFS"/>
    <property type="match status" value="1"/>
</dbReference>
<keyword evidence="2" id="KW-0812">Transmembrane</keyword>
<keyword evidence="5" id="KW-1185">Reference proteome</keyword>
<dbReference type="PANTHER" id="PTHR11360">
    <property type="entry name" value="MONOCARBOXYLATE TRANSPORTER"/>
    <property type="match status" value="1"/>
</dbReference>
<dbReference type="GO" id="GO:0016020">
    <property type="term" value="C:membrane"/>
    <property type="evidence" value="ECO:0007669"/>
    <property type="project" value="UniProtKB-SubCell"/>
</dbReference>
<evidence type="ECO:0000256" key="2">
    <source>
        <dbReference type="SAM" id="Phobius"/>
    </source>
</evidence>
<dbReference type="Gene3D" id="1.20.1250.20">
    <property type="entry name" value="MFS general substrate transporter like domains"/>
    <property type="match status" value="1"/>
</dbReference>
<dbReference type="InterPro" id="IPR020846">
    <property type="entry name" value="MFS_dom"/>
</dbReference>
<organism evidence="4 5">
    <name type="scientific">Polypedilum vanderplanki</name>
    <name type="common">Sleeping chironomid midge</name>
    <dbReference type="NCBI Taxonomy" id="319348"/>
    <lineage>
        <taxon>Eukaryota</taxon>
        <taxon>Metazoa</taxon>
        <taxon>Ecdysozoa</taxon>
        <taxon>Arthropoda</taxon>
        <taxon>Hexapoda</taxon>
        <taxon>Insecta</taxon>
        <taxon>Pterygota</taxon>
        <taxon>Neoptera</taxon>
        <taxon>Endopterygota</taxon>
        <taxon>Diptera</taxon>
        <taxon>Nematocera</taxon>
        <taxon>Chironomoidea</taxon>
        <taxon>Chironomidae</taxon>
        <taxon>Chironominae</taxon>
        <taxon>Polypedilum</taxon>
        <taxon>Polypedilum</taxon>
    </lineage>
</organism>
<dbReference type="InterPro" id="IPR011701">
    <property type="entry name" value="MFS"/>
</dbReference>
<accession>A0A9J6C505</accession>
<evidence type="ECO:0000313" key="5">
    <source>
        <dbReference type="Proteomes" id="UP001107558"/>
    </source>
</evidence>
<dbReference type="InterPro" id="IPR036259">
    <property type="entry name" value="MFS_trans_sf"/>
</dbReference>
<comment type="subcellular location">
    <subcellularLocation>
        <location evidence="1">Membrane</location>
        <topology evidence="1">Multi-pass membrane protein</topology>
    </subcellularLocation>
</comment>
<name>A0A9J6C505_POLVA</name>
<comment type="caution">
    <text evidence="4">The sequence shown here is derived from an EMBL/GenBank/DDBJ whole genome shotgun (WGS) entry which is preliminary data.</text>
</comment>
<feature type="transmembrane region" description="Helical" evidence="2">
    <location>
        <begin position="169"/>
        <end position="189"/>
    </location>
</feature>
<evidence type="ECO:0000256" key="1">
    <source>
        <dbReference type="ARBA" id="ARBA00004141"/>
    </source>
</evidence>
<dbReference type="AlphaFoldDB" id="A0A9J6C505"/>
<dbReference type="SUPFAM" id="SSF103473">
    <property type="entry name" value="MFS general substrate transporter"/>
    <property type="match status" value="1"/>
</dbReference>
<feature type="transmembrane region" description="Helical" evidence="2">
    <location>
        <begin position="404"/>
        <end position="426"/>
    </location>
</feature>
<feature type="transmembrane region" description="Helical" evidence="2">
    <location>
        <begin position="50"/>
        <end position="70"/>
    </location>
</feature>
<dbReference type="PANTHER" id="PTHR11360:SF229">
    <property type="entry name" value="AGAP007601-PA"/>
    <property type="match status" value="1"/>
</dbReference>
<protein>
    <recommendedName>
        <fullName evidence="3">Major facilitator superfamily (MFS) profile domain-containing protein</fullName>
    </recommendedName>
</protein>
<sequence>MSEVLEKPNGGFGWIVVFGAFMINVFNQAFLSVFGLLFGGYLHMIHETKANIALVVNLSCLFINISGLFSGALLKKFSTRQICVTACLLTSLGVSLSSITTSLYQIIFTFSLICGIGLGLLTNTILIAVTSYFTTKNEKAVSFTQAGTGIGQILLPQILRFLIANYGYQGSMLIMGALMLNGIVGALLFQPVEWHMKNKSEDDYEREPLLPNEIVQIETINQTQSFWKRVANSMDLSLLKDSHFIILSFGLAIGYVVAVDFSVILPLFLLDTAHLNKDQTAMCLSILATFGIISRLTFHFITSKLKFSSQKLYVIGIILLMIIRSLLAQLTNYRAILFTCAVFGYFRALVIVNQVLIISDLCTQNYPEKFGGALGLNMIFKSLSIITFGQLLGFARDHLDSYSLGLHFENLLLVFILIIWMSEFFCKKQ</sequence>
<dbReference type="InterPro" id="IPR050327">
    <property type="entry name" value="Proton-linked_MCT"/>
</dbReference>
<keyword evidence="2" id="KW-0472">Membrane</keyword>
<dbReference type="Proteomes" id="UP001107558">
    <property type="component" value="Chromosome 2"/>
</dbReference>
<proteinExistence type="predicted"/>
<dbReference type="OrthoDB" id="8055603at2759"/>
<feature type="transmembrane region" description="Helical" evidence="2">
    <location>
        <begin position="82"/>
        <end position="100"/>
    </location>
</feature>
<feature type="transmembrane region" description="Helical" evidence="2">
    <location>
        <begin position="106"/>
        <end position="129"/>
    </location>
</feature>
<gene>
    <name evidence="4" type="ORF">PVAND_006855</name>
</gene>
<feature type="transmembrane region" description="Helical" evidence="2">
    <location>
        <begin position="336"/>
        <end position="358"/>
    </location>
</feature>
<dbReference type="EMBL" id="JADBJN010000002">
    <property type="protein sequence ID" value="KAG5677071.1"/>
    <property type="molecule type" value="Genomic_DNA"/>
</dbReference>
<feature type="domain" description="Major facilitator superfamily (MFS) profile" evidence="3">
    <location>
        <begin position="13"/>
        <end position="429"/>
    </location>
</feature>